<evidence type="ECO:0000256" key="1">
    <source>
        <dbReference type="ARBA" id="ARBA00022737"/>
    </source>
</evidence>
<feature type="domain" description="Fibronectin type-III" evidence="2">
    <location>
        <begin position="356"/>
        <end position="443"/>
    </location>
</feature>
<dbReference type="Gene3D" id="2.130.10.30">
    <property type="entry name" value="Regulator of chromosome condensation 1/beta-lactamase-inhibitor protein II"/>
    <property type="match status" value="2"/>
</dbReference>
<dbReference type="Pfam" id="PF25390">
    <property type="entry name" value="WD40_RLD"/>
    <property type="match status" value="1"/>
</dbReference>
<name>A0A9X2MU13_9BACL</name>
<dbReference type="RefSeq" id="WP_257449601.1">
    <property type="nucleotide sequence ID" value="NZ_JANIPJ010000016.1"/>
</dbReference>
<dbReference type="CDD" id="cd00063">
    <property type="entry name" value="FN3"/>
    <property type="match status" value="1"/>
</dbReference>
<comment type="caution">
    <text evidence="3">The sequence shown here is derived from an EMBL/GenBank/DDBJ whole genome shotgun (WGS) entry which is preliminary data.</text>
</comment>
<dbReference type="PROSITE" id="PS00626">
    <property type="entry name" value="RCC1_2"/>
    <property type="match status" value="4"/>
</dbReference>
<dbReference type="SUPFAM" id="SSF50985">
    <property type="entry name" value="RCC1/BLIP-II"/>
    <property type="match status" value="2"/>
</dbReference>
<reference evidence="3" key="1">
    <citation type="submission" date="2022-08" db="EMBL/GenBank/DDBJ databases">
        <title>The genomic sequence of strain Paenibacillus sp. SCIV0701.</title>
        <authorList>
            <person name="Zhao H."/>
        </authorList>
    </citation>
    <scope>NUCLEOTIDE SEQUENCE</scope>
    <source>
        <strain evidence="3">SCIV0701</strain>
    </source>
</reference>
<sequence>MVSGGTDHTLAIKKGGTVWAWGSNYSTDGSTTDPHYTPVQMEFLDFAADITAGSSYSLALIGDGSVWSWDGATGSSPVHLTNLSAVVAIASGHQHNLAVKNDGTVWAWGWSIHGVLGDGEWTMGDESTEVHTPIQVQGLDSVVDIAAGHLHSLALRSDGTVWAWGNNDSGQHGVPGGLTFNDGPYTTTYRHTPVQVQGLDSVVAIAAGYSHSLALKSDGTVWAWGHNSSGQLGDASTTNRFTPVQVTNLGSVTAIAAGSSHSLALKSDGTVWTWGHNASGQLGDGSTTNRSSPVQVSGLDSVSSIGTNDGSHSVAVKSDGTIWAWGANNAGQLGDGTTINRSTPVRVAIPIAPEWPGYDVLAITDVTNNSVQLNWQHAADETGIDKYLVYQDNTLLASLNGDVNTYEANGLSSNSTYLFSLVAVDTEGNQSVKKEEVVTTAANHPVPKGEALLYRINGTILDLDQNRILWKETGDESLWLYNRVDKSTEKVYDANGSKHTIRTAKLSADGVVYSSGAGTHYWEGGTVRHSWAGESPYEVKGNFAVSRSNVVNVKTKESRYLPNAFFSTRNSFDLSADGTLVYEYNNGIRRHLADDTFTTFNPSPAGYPYVYNGPLTDGTNILYNAYTEQGVYAKWSLQVRGADGQVTEIALNPIENGDHYSTDPRTSYQIHNGWIAYKEYKKEIERWTLNVRSPEGEKKQVYTAPKWWQLTGVPLSLKQLGPDGTVAYTFQDTTYLYSAQDGKLLHSFSGPGELHYRDGVWYRVDGGSLYQIDLNQLQLADSVSYQADDSYYEYSLYHGYISSPGQELSGSWSPPEGFHGVVKVSMVSPEGEDYDLSLEILDGGGNRLPENTTKLPDGTEYSTAEVPEGYTVKWRVKGHTDMDYSPDKKVVVYVNIVYDDH</sequence>
<dbReference type="InterPro" id="IPR000408">
    <property type="entry name" value="Reg_chr_condens"/>
</dbReference>
<dbReference type="Pfam" id="PF13540">
    <property type="entry name" value="RCC1_2"/>
    <property type="match status" value="1"/>
</dbReference>
<gene>
    <name evidence="3" type="ORF">NQZ67_20665</name>
</gene>
<keyword evidence="4" id="KW-1185">Reference proteome</keyword>
<dbReference type="InterPro" id="IPR051210">
    <property type="entry name" value="Ub_ligase/GEF_domain"/>
</dbReference>
<evidence type="ECO:0000313" key="4">
    <source>
        <dbReference type="Proteomes" id="UP001141950"/>
    </source>
</evidence>
<dbReference type="PROSITE" id="PS50012">
    <property type="entry name" value="RCC1_3"/>
    <property type="match status" value="6"/>
</dbReference>
<dbReference type="InterPro" id="IPR003961">
    <property type="entry name" value="FN3_dom"/>
</dbReference>
<dbReference type="PRINTS" id="PR00633">
    <property type="entry name" value="RCCNDNSATION"/>
</dbReference>
<dbReference type="InterPro" id="IPR058923">
    <property type="entry name" value="RCC1-like_dom"/>
</dbReference>
<dbReference type="InterPro" id="IPR036116">
    <property type="entry name" value="FN3_sf"/>
</dbReference>
<proteinExistence type="predicted"/>
<protein>
    <recommendedName>
        <fullName evidence="2">Fibronectin type-III domain-containing protein</fullName>
    </recommendedName>
</protein>
<dbReference type="Pfam" id="PF00041">
    <property type="entry name" value="fn3"/>
    <property type="match status" value="1"/>
</dbReference>
<dbReference type="SUPFAM" id="SSF49265">
    <property type="entry name" value="Fibronectin type III"/>
    <property type="match status" value="1"/>
</dbReference>
<evidence type="ECO:0000313" key="3">
    <source>
        <dbReference type="EMBL" id="MCR2806297.1"/>
    </source>
</evidence>
<dbReference type="PANTHER" id="PTHR22870">
    <property type="entry name" value="REGULATOR OF CHROMOSOME CONDENSATION"/>
    <property type="match status" value="1"/>
</dbReference>
<dbReference type="SMART" id="SM00060">
    <property type="entry name" value="FN3"/>
    <property type="match status" value="1"/>
</dbReference>
<dbReference type="InterPro" id="IPR013783">
    <property type="entry name" value="Ig-like_fold"/>
</dbReference>
<dbReference type="InterPro" id="IPR009091">
    <property type="entry name" value="RCC1/BLIP-II"/>
</dbReference>
<evidence type="ECO:0000259" key="2">
    <source>
        <dbReference type="PROSITE" id="PS50853"/>
    </source>
</evidence>
<dbReference type="Gene3D" id="2.60.40.10">
    <property type="entry name" value="Immunoglobulins"/>
    <property type="match status" value="1"/>
</dbReference>
<dbReference type="EMBL" id="JANIPJ010000016">
    <property type="protein sequence ID" value="MCR2806297.1"/>
    <property type="molecule type" value="Genomic_DNA"/>
</dbReference>
<organism evidence="3 4">
    <name type="scientific">Paenibacillus soyae</name>
    <dbReference type="NCBI Taxonomy" id="2969249"/>
    <lineage>
        <taxon>Bacteria</taxon>
        <taxon>Bacillati</taxon>
        <taxon>Bacillota</taxon>
        <taxon>Bacilli</taxon>
        <taxon>Bacillales</taxon>
        <taxon>Paenibacillaceae</taxon>
        <taxon>Paenibacillus</taxon>
    </lineage>
</organism>
<dbReference type="AlphaFoldDB" id="A0A9X2MU13"/>
<dbReference type="PANTHER" id="PTHR22870:SF408">
    <property type="entry name" value="OS09G0560450 PROTEIN"/>
    <property type="match status" value="1"/>
</dbReference>
<dbReference type="PROSITE" id="PS50853">
    <property type="entry name" value="FN3"/>
    <property type="match status" value="1"/>
</dbReference>
<keyword evidence="1" id="KW-0677">Repeat</keyword>
<accession>A0A9X2MU13</accession>
<dbReference type="Proteomes" id="UP001141950">
    <property type="component" value="Unassembled WGS sequence"/>
</dbReference>